<dbReference type="Proteomes" id="UP000478052">
    <property type="component" value="Unassembled WGS sequence"/>
</dbReference>
<comment type="caution">
    <text evidence="1">The sequence shown here is derived from an EMBL/GenBank/DDBJ whole genome shotgun (WGS) entry which is preliminary data.</text>
</comment>
<proteinExistence type="predicted"/>
<dbReference type="EMBL" id="VUJU01008276">
    <property type="protein sequence ID" value="KAF0733007.1"/>
    <property type="molecule type" value="Genomic_DNA"/>
</dbReference>
<keyword evidence="2" id="KW-1185">Reference proteome</keyword>
<evidence type="ECO:0000313" key="1">
    <source>
        <dbReference type="EMBL" id="KAF0733007.1"/>
    </source>
</evidence>
<reference evidence="1 2" key="1">
    <citation type="submission" date="2019-08" db="EMBL/GenBank/DDBJ databases">
        <title>Whole genome of Aphis craccivora.</title>
        <authorList>
            <person name="Voronova N.V."/>
            <person name="Shulinski R.S."/>
            <person name="Bandarenka Y.V."/>
            <person name="Zhorov D.G."/>
            <person name="Warner D."/>
        </authorList>
    </citation>
    <scope>NUCLEOTIDE SEQUENCE [LARGE SCALE GENOMIC DNA]</scope>
    <source>
        <strain evidence="1">180601</strain>
        <tissue evidence="1">Whole Body</tissue>
    </source>
</reference>
<gene>
    <name evidence="1" type="ORF">FWK35_00024120</name>
</gene>
<evidence type="ECO:0000313" key="2">
    <source>
        <dbReference type="Proteomes" id="UP000478052"/>
    </source>
</evidence>
<name>A0A6G0WZK7_APHCR</name>
<dbReference type="OrthoDB" id="414982at2759"/>
<organism evidence="1 2">
    <name type="scientific">Aphis craccivora</name>
    <name type="common">Cowpea aphid</name>
    <dbReference type="NCBI Taxonomy" id="307492"/>
    <lineage>
        <taxon>Eukaryota</taxon>
        <taxon>Metazoa</taxon>
        <taxon>Ecdysozoa</taxon>
        <taxon>Arthropoda</taxon>
        <taxon>Hexapoda</taxon>
        <taxon>Insecta</taxon>
        <taxon>Pterygota</taxon>
        <taxon>Neoptera</taxon>
        <taxon>Paraneoptera</taxon>
        <taxon>Hemiptera</taxon>
        <taxon>Sternorrhyncha</taxon>
        <taxon>Aphidomorpha</taxon>
        <taxon>Aphidoidea</taxon>
        <taxon>Aphididae</taxon>
        <taxon>Aphidini</taxon>
        <taxon>Aphis</taxon>
        <taxon>Aphis</taxon>
    </lineage>
</organism>
<accession>A0A6G0WZK7</accession>
<dbReference type="AlphaFoldDB" id="A0A6G0WZK7"/>
<protein>
    <submittedName>
        <fullName evidence="1">Uncharacterized protein</fullName>
    </submittedName>
</protein>
<sequence>MTTYNLDATHYFTAPGLSFDAMLKLTRQKLELLHDYDMLLMFENGLFIYLFFKKIMGPTEYVRSYY</sequence>